<dbReference type="InterPro" id="IPR036890">
    <property type="entry name" value="HATPase_C_sf"/>
</dbReference>
<dbReference type="Pfam" id="PF02518">
    <property type="entry name" value="HATPase_c"/>
    <property type="match status" value="1"/>
</dbReference>
<dbReference type="PRINTS" id="PR00344">
    <property type="entry name" value="BCTRLSENSOR"/>
</dbReference>
<evidence type="ECO:0000256" key="3">
    <source>
        <dbReference type="ARBA" id="ARBA00022553"/>
    </source>
</evidence>
<keyword evidence="9" id="KW-1185">Reference proteome</keyword>
<evidence type="ECO:0000313" key="8">
    <source>
        <dbReference type="EMBL" id="CAK9049032.1"/>
    </source>
</evidence>
<dbReference type="InterPro" id="IPR004358">
    <property type="entry name" value="Sig_transdc_His_kin-like_C"/>
</dbReference>
<proteinExistence type="predicted"/>
<dbReference type="InterPro" id="IPR003594">
    <property type="entry name" value="HATPase_dom"/>
</dbReference>
<evidence type="ECO:0000259" key="7">
    <source>
        <dbReference type="PROSITE" id="PS50109"/>
    </source>
</evidence>
<protein>
    <recommendedName>
        <fullName evidence="2">histidine kinase</fullName>
        <ecNumber evidence="2">2.7.13.3</ecNumber>
    </recommendedName>
</protein>
<evidence type="ECO:0000256" key="4">
    <source>
        <dbReference type="ARBA" id="ARBA00022679"/>
    </source>
</evidence>
<dbReference type="Proteomes" id="UP001642464">
    <property type="component" value="Unassembled WGS sequence"/>
</dbReference>
<dbReference type="InterPro" id="IPR005467">
    <property type="entry name" value="His_kinase_dom"/>
</dbReference>
<evidence type="ECO:0000256" key="1">
    <source>
        <dbReference type="ARBA" id="ARBA00000085"/>
    </source>
</evidence>
<name>A0ABP0MC30_9DINO</name>
<dbReference type="EMBL" id="CAXAMM010020982">
    <property type="protein sequence ID" value="CAK9049032.1"/>
    <property type="molecule type" value="Genomic_DNA"/>
</dbReference>
<accession>A0ABP0MC30</accession>
<dbReference type="InterPro" id="IPR050980">
    <property type="entry name" value="2C_sensor_his_kinase"/>
</dbReference>
<evidence type="ECO:0000256" key="2">
    <source>
        <dbReference type="ARBA" id="ARBA00012438"/>
    </source>
</evidence>
<organism evidence="8 9">
    <name type="scientific">Durusdinium trenchii</name>
    <dbReference type="NCBI Taxonomy" id="1381693"/>
    <lineage>
        <taxon>Eukaryota</taxon>
        <taxon>Sar</taxon>
        <taxon>Alveolata</taxon>
        <taxon>Dinophyceae</taxon>
        <taxon>Suessiales</taxon>
        <taxon>Symbiodiniaceae</taxon>
        <taxon>Durusdinium</taxon>
    </lineage>
</organism>
<dbReference type="GO" id="GO:0016301">
    <property type="term" value="F:kinase activity"/>
    <property type="evidence" value="ECO:0007669"/>
    <property type="project" value="UniProtKB-KW"/>
</dbReference>
<feature type="non-terminal residue" evidence="8">
    <location>
        <position position="1"/>
    </location>
</feature>
<dbReference type="Gene3D" id="3.30.565.10">
    <property type="entry name" value="Histidine kinase-like ATPase, C-terminal domain"/>
    <property type="match status" value="1"/>
</dbReference>
<keyword evidence="5 8" id="KW-0418">Kinase</keyword>
<keyword evidence="3" id="KW-0597">Phosphoprotein</keyword>
<evidence type="ECO:0000256" key="5">
    <source>
        <dbReference type="ARBA" id="ARBA00022777"/>
    </source>
</evidence>
<evidence type="ECO:0000313" key="9">
    <source>
        <dbReference type="Proteomes" id="UP001642464"/>
    </source>
</evidence>
<dbReference type="PROSITE" id="PS50109">
    <property type="entry name" value="HIS_KIN"/>
    <property type="match status" value="1"/>
</dbReference>
<dbReference type="SUPFAM" id="SSF55874">
    <property type="entry name" value="ATPase domain of HSP90 chaperone/DNA topoisomerase II/histidine kinase"/>
    <property type="match status" value="1"/>
</dbReference>
<dbReference type="EC" id="2.7.13.3" evidence="2"/>
<comment type="caution">
    <text evidence="8">The sequence shown here is derived from an EMBL/GenBank/DDBJ whole genome shotgun (WGS) entry which is preliminary data.</text>
</comment>
<comment type="catalytic activity">
    <reaction evidence="1">
        <text>ATP + protein L-histidine = ADP + protein N-phospho-L-histidine.</text>
        <dbReference type="EC" id="2.7.13.3"/>
    </reaction>
</comment>
<dbReference type="PANTHER" id="PTHR44936">
    <property type="entry name" value="SENSOR PROTEIN CREC"/>
    <property type="match status" value="1"/>
</dbReference>
<keyword evidence="6" id="KW-0902">Two-component regulatory system</keyword>
<evidence type="ECO:0000256" key="6">
    <source>
        <dbReference type="ARBA" id="ARBA00023012"/>
    </source>
</evidence>
<gene>
    <name evidence="8" type="ORF">SCF082_LOCUS27230</name>
</gene>
<keyword evidence="4" id="KW-0808">Transferase</keyword>
<reference evidence="8 9" key="1">
    <citation type="submission" date="2024-02" db="EMBL/GenBank/DDBJ databases">
        <authorList>
            <person name="Chen Y."/>
            <person name="Shah S."/>
            <person name="Dougan E. K."/>
            <person name="Thang M."/>
            <person name="Chan C."/>
        </authorList>
    </citation>
    <scope>NUCLEOTIDE SEQUENCE [LARGE SCALE GENOMIC DNA]</scope>
</reference>
<feature type="domain" description="Histidine kinase" evidence="7">
    <location>
        <begin position="1"/>
        <end position="111"/>
    </location>
</feature>
<sequence>EAVVDEGLVQRILTEMLVNAAETGAPATLSVRIDPLDECLVFEVSDRGPGLSDRALRHAFDPFFSEKPAGRQPGLGLARAKRLAELMQGTLTIANGRDIGAVATLSLPASAVGNSMIGNDFGASQHPEVVG</sequence>
<dbReference type="SMART" id="SM00387">
    <property type="entry name" value="HATPase_c"/>
    <property type="match status" value="1"/>
</dbReference>
<dbReference type="PANTHER" id="PTHR44936:SF9">
    <property type="entry name" value="SENSOR PROTEIN CREC"/>
    <property type="match status" value="1"/>
</dbReference>